<evidence type="ECO:0000256" key="1">
    <source>
        <dbReference type="SAM" id="MobiDB-lite"/>
    </source>
</evidence>
<dbReference type="PROSITE" id="PS50181">
    <property type="entry name" value="FBOX"/>
    <property type="match status" value="1"/>
</dbReference>
<dbReference type="Gene3D" id="3.80.10.10">
    <property type="entry name" value="Ribonuclease Inhibitor"/>
    <property type="match status" value="1"/>
</dbReference>
<dbReference type="InterPro" id="IPR032675">
    <property type="entry name" value="LRR_dom_sf"/>
</dbReference>
<dbReference type="EMBL" id="ML143443">
    <property type="protein sequence ID" value="TBU26596.1"/>
    <property type="molecule type" value="Genomic_DNA"/>
</dbReference>
<sequence>MEESDSNIVFVPMMAPRRVGLLPRSMHSSPQIPPGSIPDDVLLEIASYLSPSDISSLSLVSKHFHSVISFTEGYCKELSDLCSFHRFLFGVPPNADSTDRARILRLRSVYLGAMYSSGDLESQEEQEIITKRLMDIIREAKNLRYLRFRGIFDNFATSTRYIPQPVPTMHLQHLVHLHLEKPSDKWVLLDVFPQKLRILQLSNWGELSGPIFPLRELVQSHVLPHLEVLILEDMVFEDDDPDDTDSADSNSDSGACPNADPWTTLQSLTISKTELGITFSCIAELFPNLRSLCILDSEIVDDSDPDDEPFSLRKLTISGLWEDQCIPWTTSHLRCIHTDPRCSPVLDSLYCDSLAALTLRLPKLRSDLWDCIWDFMSDIRSIELECTEMDFPSMLQFMIEQCDTMDTGLWWDTRMLSLIAPEPKVRPSDCGRELESLRTDFLVKMSKTFRQLFDTRYVAFAQPKDVSPDYKEDYAGNNAPWSWWKIIKLDDDDAPTEIREIPAWEGERVRAYFRGADVEAASKFEERFVALR</sequence>
<dbReference type="Pfam" id="PF12937">
    <property type="entry name" value="F-box-like"/>
    <property type="match status" value="1"/>
</dbReference>
<feature type="region of interest" description="Disordered" evidence="1">
    <location>
        <begin position="240"/>
        <end position="260"/>
    </location>
</feature>
<dbReference type="CDD" id="cd09917">
    <property type="entry name" value="F-box_SF"/>
    <property type="match status" value="1"/>
</dbReference>
<dbReference type="InterPro" id="IPR001810">
    <property type="entry name" value="F-box_dom"/>
</dbReference>
<dbReference type="Proteomes" id="UP000292957">
    <property type="component" value="Unassembled WGS sequence"/>
</dbReference>
<evidence type="ECO:0000313" key="3">
    <source>
        <dbReference type="EMBL" id="TBU26596.1"/>
    </source>
</evidence>
<feature type="domain" description="F-box" evidence="2">
    <location>
        <begin position="31"/>
        <end position="77"/>
    </location>
</feature>
<gene>
    <name evidence="3" type="ORF">BD311DRAFT_789664</name>
</gene>
<reference evidence="3" key="1">
    <citation type="submission" date="2019-01" db="EMBL/GenBank/DDBJ databases">
        <title>Draft genome sequences of three monokaryotic isolates of the white-rot basidiomycete fungus Dichomitus squalens.</title>
        <authorList>
            <consortium name="DOE Joint Genome Institute"/>
            <person name="Lopez S.C."/>
            <person name="Andreopoulos B."/>
            <person name="Pangilinan J."/>
            <person name="Lipzen A."/>
            <person name="Riley R."/>
            <person name="Ahrendt S."/>
            <person name="Ng V."/>
            <person name="Barry K."/>
            <person name="Daum C."/>
            <person name="Grigoriev I.V."/>
            <person name="Hilden K.S."/>
            <person name="Makela M.R."/>
            <person name="de Vries R.P."/>
        </authorList>
    </citation>
    <scope>NUCLEOTIDE SEQUENCE [LARGE SCALE GENOMIC DNA]</scope>
    <source>
        <strain evidence="3">OM18370.1</strain>
    </source>
</reference>
<dbReference type="OrthoDB" id="2758753at2759"/>
<organism evidence="3">
    <name type="scientific">Dichomitus squalens</name>
    <dbReference type="NCBI Taxonomy" id="114155"/>
    <lineage>
        <taxon>Eukaryota</taxon>
        <taxon>Fungi</taxon>
        <taxon>Dikarya</taxon>
        <taxon>Basidiomycota</taxon>
        <taxon>Agaricomycotina</taxon>
        <taxon>Agaricomycetes</taxon>
        <taxon>Polyporales</taxon>
        <taxon>Polyporaceae</taxon>
        <taxon>Dichomitus</taxon>
    </lineage>
</organism>
<accession>A0A4Q9MKU2</accession>
<proteinExistence type="predicted"/>
<protein>
    <recommendedName>
        <fullName evidence="2">F-box domain-containing protein</fullName>
    </recommendedName>
</protein>
<dbReference type="AlphaFoldDB" id="A0A4Q9MKU2"/>
<dbReference type="Gene3D" id="1.20.1280.50">
    <property type="match status" value="1"/>
</dbReference>
<dbReference type="SMART" id="SM00256">
    <property type="entry name" value="FBOX"/>
    <property type="match status" value="1"/>
</dbReference>
<dbReference type="SUPFAM" id="SSF52058">
    <property type="entry name" value="L domain-like"/>
    <property type="match status" value="1"/>
</dbReference>
<name>A0A4Q9MKU2_9APHY</name>
<evidence type="ECO:0000259" key="2">
    <source>
        <dbReference type="PROSITE" id="PS50181"/>
    </source>
</evidence>